<dbReference type="NCBIfam" id="NF033709">
    <property type="entry name" value="PorV_fam"/>
    <property type="match status" value="1"/>
</dbReference>
<evidence type="ECO:0000313" key="2">
    <source>
        <dbReference type="EMBL" id="SNR36428.1"/>
    </source>
</evidence>
<gene>
    <name evidence="2" type="ORF">SAMN04488111_0864</name>
</gene>
<dbReference type="EMBL" id="FZNX01000001">
    <property type="protein sequence ID" value="SNR36428.1"/>
    <property type="molecule type" value="Genomic_DNA"/>
</dbReference>
<dbReference type="Gene3D" id="2.40.160.60">
    <property type="entry name" value="Outer membrane protein transport protein (OMPP1/FadL/TodX)"/>
    <property type="match status" value="1"/>
</dbReference>
<dbReference type="RefSeq" id="WP_089377165.1">
    <property type="nucleotide sequence ID" value="NZ_FZNX01000001.1"/>
</dbReference>
<organism evidence="2 3">
    <name type="scientific">Lutibacter flavus</name>
    <dbReference type="NCBI Taxonomy" id="691689"/>
    <lineage>
        <taxon>Bacteria</taxon>
        <taxon>Pseudomonadati</taxon>
        <taxon>Bacteroidota</taxon>
        <taxon>Flavobacteriia</taxon>
        <taxon>Flavobacteriales</taxon>
        <taxon>Flavobacteriaceae</taxon>
        <taxon>Lutibacter</taxon>
    </lineage>
</organism>
<dbReference type="AlphaFoldDB" id="A0A238VQD8"/>
<dbReference type="InterPro" id="IPR045741">
    <property type="entry name" value="PorV"/>
</dbReference>
<keyword evidence="3" id="KW-1185">Reference proteome</keyword>
<accession>A0A238VQD8</accession>
<sequence>MKKYILIFLFSIQLVSAQSVRKYSNEFLNIGVDAAAFGMSKAVVATSNDVNSNYWNPAGLVGIKDYQGAIMHAEYFAGIAKYDYIGFAMAVDEKSAVGISLIRFGVDDILNTTELIDNEGNIDYNRISLFSAADYALNLSYARSLPIEGLNLGLNTKIVRRIIGKFATSWGFGLDAGVQYEKNDWKYGLMLRDITTTFNSWSIDEAEFEKIKNSIPDQNQELPETNEITLPKAQLGIARKYTISKDFNLLTEVDLNMRFTKTNDIISTDFVSIDPAVGFQLDYLNMVFLRAGVGNIQKELQFDTSEEVVFQPNFGVGFNYKGIQIDYALTNIASVGNALYSNIFSIKVDFDYFN</sequence>
<dbReference type="Pfam" id="PF19572">
    <property type="entry name" value="PorV"/>
    <property type="match status" value="1"/>
</dbReference>
<evidence type="ECO:0000259" key="1">
    <source>
        <dbReference type="Pfam" id="PF19572"/>
    </source>
</evidence>
<name>A0A238VQD8_9FLAO</name>
<evidence type="ECO:0000313" key="3">
    <source>
        <dbReference type="Proteomes" id="UP000198412"/>
    </source>
</evidence>
<protein>
    <recommendedName>
        <fullName evidence="1">Type IX secretion system protein PorV domain-containing protein</fullName>
    </recommendedName>
</protein>
<reference evidence="3" key="1">
    <citation type="submission" date="2017-06" db="EMBL/GenBank/DDBJ databases">
        <authorList>
            <person name="Varghese N."/>
            <person name="Submissions S."/>
        </authorList>
    </citation>
    <scope>NUCLEOTIDE SEQUENCE [LARGE SCALE GENOMIC DNA]</scope>
    <source>
        <strain evidence="3">DSM 27993</strain>
    </source>
</reference>
<feature type="domain" description="Type IX secretion system protein PorV" evidence="1">
    <location>
        <begin position="24"/>
        <end position="187"/>
    </location>
</feature>
<proteinExistence type="predicted"/>
<dbReference type="OrthoDB" id="9808507at2"/>
<dbReference type="Proteomes" id="UP000198412">
    <property type="component" value="Unassembled WGS sequence"/>
</dbReference>